<evidence type="ECO:0000256" key="1">
    <source>
        <dbReference type="SAM" id="MobiDB-lite"/>
    </source>
</evidence>
<dbReference type="RefSeq" id="XP_070866654.1">
    <property type="nucleotide sequence ID" value="XM_071011779.1"/>
</dbReference>
<organism evidence="2 3">
    <name type="scientific">Remersonia thermophila</name>
    <dbReference type="NCBI Taxonomy" id="72144"/>
    <lineage>
        <taxon>Eukaryota</taxon>
        <taxon>Fungi</taxon>
        <taxon>Dikarya</taxon>
        <taxon>Ascomycota</taxon>
        <taxon>Pezizomycotina</taxon>
        <taxon>Sordariomycetes</taxon>
        <taxon>Sordariomycetidae</taxon>
        <taxon>Sordariales</taxon>
        <taxon>Sordariales incertae sedis</taxon>
        <taxon>Remersonia</taxon>
    </lineage>
</organism>
<feature type="region of interest" description="Disordered" evidence="1">
    <location>
        <begin position="322"/>
        <end position="353"/>
    </location>
</feature>
<accession>A0ABR4DCB5</accession>
<dbReference type="Proteomes" id="UP001600064">
    <property type="component" value="Unassembled WGS sequence"/>
</dbReference>
<feature type="compositionally biased region" description="Low complexity" evidence="1">
    <location>
        <begin position="396"/>
        <end position="410"/>
    </location>
</feature>
<gene>
    <name evidence="2" type="ORF">VTJ83DRAFT_5204</name>
</gene>
<feature type="compositionally biased region" description="Low complexity" evidence="1">
    <location>
        <begin position="369"/>
        <end position="379"/>
    </location>
</feature>
<feature type="region of interest" description="Disordered" evidence="1">
    <location>
        <begin position="595"/>
        <end position="636"/>
    </location>
</feature>
<dbReference type="PANTHER" id="PTHR37540">
    <property type="entry name" value="TRANSCRIPTION FACTOR (ACR-2), PUTATIVE-RELATED-RELATED"/>
    <property type="match status" value="1"/>
</dbReference>
<protein>
    <submittedName>
        <fullName evidence="2">Uncharacterized protein</fullName>
    </submittedName>
</protein>
<dbReference type="GeneID" id="98126423"/>
<name>A0ABR4DCB5_9PEZI</name>
<feature type="compositionally biased region" description="Low complexity" evidence="1">
    <location>
        <begin position="422"/>
        <end position="436"/>
    </location>
</feature>
<evidence type="ECO:0000313" key="2">
    <source>
        <dbReference type="EMBL" id="KAL2267927.1"/>
    </source>
</evidence>
<feature type="compositionally biased region" description="Pro residues" evidence="1">
    <location>
        <begin position="324"/>
        <end position="347"/>
    </location>
</feature>
<dbReference type="PANTHER" id="PTHR37540:SF5">
    <property type="entry name" value="TRANSCRIPTION FACTOR DOMAIN-CONTAINING PROTEIN"/>
    <property type="match status" value="1"/>
</dbReference>
<feature type="region of interest" description="Disordered" evidence="1">
    <location>
        <begin position="369"/>
        <end position="436"/>
    </location>
</feature>
<comment type="caution">
    <text evidence="2">The sequence shown here is derived from an EMBL/GenBank/DDBJ whole genome shotgun (WGS) entry which is preliminary data.</text>
</comment>
<proteinExistence type="predicted"/>
<sequence length="636" mass="65462">MPQPVCHYESSPSPVRDRLLVELLPQLTLESAAHAGGSGHAASLDTNAAFDQTTVPFFTLHDGLLGGHSALWTVPSVDPALSTHPHGNIITLYSLSFVPATIGGHFGVDAAPGNQDDYLKPTMNHALRAMPAMEPWRVPETAADKDMILAARDDSLQSLHAMLEQPGAYMRDEALEAVINLALGDLCYGELQDLRIHLRGAREMVKSRGGLAALDGDDILNKMLLLRADLATAIATETRPSYLDEEVAELASLLAIRSAYPTTAATTTAFAALPSFVDDTTCDALRDVNFLITKALDVARSPSPSDIRKVQASAGWLLRRVSAPPRPQPAAPSPSPRLLPIPPSPRPIRPRSPSAVALAPTLTLTTPTGAAAASAAATPRGSSLSPSPRVAPARIPTPTATVLTTPTLAPLPSPVGGMARTPGASQPGGPSAGESALGRAARLTSVIFCRAIESRQSLSRAAAAANAADHSDSDHSAKLAGAICELGAHMDGLLATTTAIPGSASGSSSSLPLARTLLGILTAVLAVPMTPPTTTAGPGPSRYQIPGQGHQHDSRLATARAIVVSALARLAVTDWEGVVDELGRVVKLQRWVSGEGNVEEGSGGGGGSSSDARIGRAGGEGGDGGRRVSVIGCSGS</sequence>
<reference evidence="2 3" key="1">
    <citation type="journal article" date="2024" name="Commun. Biol.">
        <title>Comparative genomic analysis of thermophilic fungi reveals convergent evolutionary adaptations and gene losses.</title>
        <authorList>
            <person name="Steindorff A.S."/>
            <person name="Aguilar-Pontes M.V."/>
            <person name="Robinson A.J."/>
            <person name="Andreopoulos B."/>
            <person name="LaButti K."/>
            <person name="Kuo A."/>
            <person name="Mondo S."/>
            <person name="Riley R."/>
            <person name="Otillar R."/>
            <person name="Haridas S."/>
            <person name="Lipzen A."/>
            <person name="Grimwood J."/>
            <person name="Schmutz J."/>
            <person name="Clum A."/>
            <person name="Reid I.D."/>
            <person name="Moisan M.C."/>
            <person name="Butler G."/>
            <person name="Nguyen T.T.M."/>
            <person name="Dewar K."/>
            <person name="Conant G."/>
            <person name="Drula E."/>
            <person name="Henrissat B."/>
            <person name="Hansel C."/>
            <person name="Singer S."/>
            <person name="Hutchinson M.I."/>
            <person name="de Vries R.P."/>
            <person name="Natvig D.O."/>
            <person name="Powell A.J."/>
            <person name="Tsang A."/>
            <person name="Grigoriev I.V."/>
        </authorList>
    </citation>
    <scope>NUCLEOTIDE SEQUENCE [LARGE SCALE GENOMIC DNA]</scope>
    <source>
        <strain evidence="2 3">ATCC 22073</strain>
    </source>
</reference>
<keyword evidence="3" id="KW-1185">Reference proteome</keyword>
<dbReference type="EMBL" id="JAZGUE010000004">
    <property type="protein sequence ID" value="KAL2267927.1"/>
    <property type="molecule type" value="Genomic_DNA"/>
</dbReference>
<evidence type="ECO:0000313" key="3">
    <source>
        <dbReference type="Proteomes" id="UP001600064"/>
    </source>
</evidence>